<dbReference type="EMBL" id="HBUF01057516">
    <property type="protein sequence ID" value="CAG6624549.1"/>
    <property type="molecule type" value="Transcribed_RNA"/>
</dbReference>
<protein>
    <submittedName>
        <fullName evidence="1">Uncharacterized protein</fullName>
    </submittedName>
</protein>
<name>A0A8D8Q3U6_9HEMI</name>
<proteinExistence type="predicted"/>
<accession>A0A8D8Q3U6</accession>
<sequence>MYLTYLPNLQLQPSALLLQPQQTLQLQLHLVILQLRPQTLQLPRNQLPVLHLQLPRNQLQLHLVTLQSLQLPRNLQPLPLQLRVVLQKTFNNRRMLRLIHEPESTVFSVTS</sequence>
<dbReference type="EMBL" id="HBUF01057518">
    <property type="protein sequence ID" value="CAG6624557.1"/>
    <property type="molecule type" value="Transcribed_RNA"/>
</dbReference>
<evidence type="ECO:0000313" key="1">
    <source>
        <dbReference type="EMBL" id="CAG6624561.1"/>
    </source>
</evidence>
<organism evidence="1">
    <name type="scientific">Cacopsylla melanoneura</name>
    <dbReference type="NCBI Taxonomy" id="428564"/>
    <lineage>
        <taxon>Eukaryota</taxon>
        <taxon>Metazoa</taxon>
        <taxon>Ecdysozoa</taxon>
        <taxon>Arthropoda</taxon>
        <taxon>Hexapoda</taxon>
        <taxon>Insecta</taxon>
        <taxon>Pterygota</taxon>
        <taxon>Neoptera</taxon>
        <taxon>Paraneoptera</taxon>
        <taxon>Hemiptera</taxon>
        <taxon>Sternorrhyncha</taxon>
        <taxon>Psylloidea</taxon>
        <taxon>Psyllidae</taxon>
        <taxon>Psyllinae</taxon>
        <taxon>Cacopsylla</taxon>
    </lineage>
</organism>
<dbReference type="EMBL" id="HBUF01057519">
    <property type="protein sequence ID" value="CAG6624561.1"/>
    <property type="molecule type" value="Transcribed_RNA"/>
</dbReference>
<dbReference type="AlphaFoldDB" id="A0A8D8Q3U6"/>
<reference evidence="1" key="1">
    <citation type="submission" date="2021-05" db="EMBL/GenBank/DDBJ databases">
        <authorList>
            <person name="Alioto T."/>
            <person name="Alioto T."/>
            <person name="Gomez Garrido J."/>
        </authorList>
    </citation>
    <scope>NUCLEOTIDE SEQUENCE</scope>
</reference>